<dbReference type="InterPro" id="IPR009072">
    <property type="entry name" value="Histone-fold"/>
</dbReference>
<dbReference type="GO" id="GO:0005634">
    <property type="term" value="C:nucleus"/>
    <property type="evidence" value="ECO:0007669"/>
    <property type="project" value="UniProtKB-SubCell"/>
</dbReference>
<dbReference type="GO" id="GO:0003677">
    <property type="term" value="F:DNA binding"/>
    <property type="evidence" value="ECO:0007669"/>
    <property type="project" value="UniProtKB-KW"/>
</dbReference>
<reference evidence="11" key="1">
    <citation type="submission" date="2020-05" db="UniProtKB">
        <authorList>
            <consortium name="EnsemblMetazoa"/>
        </authorList>
    </citation>
    <scope>IDENTIFICATION</scope>
    <source>
        <strain evidence="11">Aabys</strain>
    </source>
</reference>
<evidence type="ECO:0000256" key="8">
    <source>
        <dbReference type="ARBA" id="ARBA00023269"/>
    </source>
</evidence>
<dbReference type="InterPro" id="IPR007125">
    <property type="entry name" value="H2A/H2B/H3"/>
</dbReference>
<evidence type="ECO:0000259" key="10">
    <source>
        <dbReference type="Pfam" id="PF00125"/>
    </source>
</evidence>
<dbReference type="PRINTS" id="PR00620">
    <property type="entry name" value="HISTONEH2A"/>
</dbReference>
<comment type="subunit">
    <text evidence="9">The nucleosome is a histone octamer containing two molecules each of H2A, H2B, H3 and H4 assembled in one H3-H4 heterotetramer and two H2A-H2B heterodimers. The octamer wraps approximately 147 bp of DNA.</text>
</comment>
<dbReference type="CDD" id="cd00074">
    <property type="entry name" value="HFD_H2A"/>
    <property type="match status" value="1"/>
</dbReference>
<sequence length="102" mass="11543">MEKSKTRHRKSSSRRAGLVFPVKRIRKLLCSGDFAERITMGSASYLTAVMEYLTAEILVLAGNFAMDHHKKLIVSRHLQMAIMTDPELRTLFMGVTFAQEGL</sequence>
<feature type="domain" description="Core Histone H2A/H2B/H3" evidence="10">
    <location>
        <begin position="3"/>
        <end position="82"/>
    </location>
</feature>
<evidence type="ECO:0000256" key="1">
    <source>
        <dbReference type="ARBA" id="ARBA00004123"/>
    </source>
</evidence>
<evidence type="ECO:0000313" key="11">
    <source>
        <dbReference type="EnsemblMetazoa" id="MDOA008487-PA"/>
    </source>
</evidence>
<dbReference type="GO" id="GO:0030527">
    <property type="term" value="F:structural constituent of chromatin"/>
    <property type="evidence" value="ECO:0007669"/>
    <property type="project" value="InterPro"/>
</dbReference>
<dbReference type="PANTHER" id="PTHR23430">
    <property type="entry name" value="HISTONE H2A"/>
    <property type="match status" value="1"/>
</dbReference>
<dbReference type="Pfam" id="PF00125">
    <property type="entry name" value="Histone"/>
    <property type="match status" value="1"/>
</dbReference>
<dbReference type="SMART" id="SM00414">
    <property type="entry name" value="H2A"/>
    <property type="match status" value="1"/>
</dbReference>
<proteinExistence type="inferred from homology"/>
<dbReference type="GO" id="GO:0046982">
    <property type="term" value="F:protein heterodimerization activity"/>
    <property type="evidence" value="ECO:0007669"/>
    <property type="project" value="InterPro"/>
</dbReference>
<comment type="subcellular location">
    <subcellularLocation>
        <location evidence="2">Chromosome</location>
    </subcellularLocation>
    <subcellularLocation>
        <location evidence="1 9">Nucleus</location>
    </subcellularLocation>
</comment>
<evidence type="ECO:0000256" key="6">
    <source>
        <dbReference type="ARBA" id="ARBA00023125"/>
    </source>
</evidence>
<dbReference type="PROSITE" id="PS00046">
    <property type="entry name" value="HISTONE_H2A"/>
    <property type="match status" value="1"/>
</dbReference>
<dbReference type="SUPFAM" id="SSF47113">
    <property type="entry name" value="Histone-fold"/>
    <property type="match status" value="1"/>
</dbReference>
<keyword evidence="5" id="KW-1017">Isopeptide bond</keyword>
<dbReference type="VEuPathDB" id="VectorBase:MDOA008487"/>
<dbReference type="Gene3D" id="1.10.20.10">
    <property type="entry name" value="Histone, subunit A"/>
    <property type="match status" value="1"/>
</dbReference>
<comment type="similarity">
    <text evidence="3 9">Belongs to the histone H2A family.</text>
</comment>
<dbReference type="AlphaFoldDB" id="A0A1I8MU77"/>
<dbReference type="InterPro" id="IPR032458">
    <property type="entry name" value="Histone_H2A_CS"/>
</dbReference>
<accession>A0A1I8MU77</accession>
<keyword evidence="4 9" id="KW-0158">Chromosome</keyword>
<keyword evidence="8 9" id="KW-0544">Nucleosome core</keyword>
<evidence type="ECO:0000256" key="7">
    <source>
        <dbReference type="ARBA" id="ARBA00023242"/>
    </source>
</evidence>
<keyword evidence="7 9" id="KW-0539">Nucleus</keyword>
<dbReference type="GO" id="GO:0000786">
    <property type="term" value="C:nucleosome"/>
    <property type="evidence" value="ECO:0007669"/>
    <property type="project" value="UniProtKB-KW"/>
</dbReference>
<evidence type="ECO:0000256" key="2">
    <source>
        <dbReference type="ARBA" id="ARBA00004286"/>
    </source>
</evidence>
<evidence type="ECO:0000256" key="9">
    <source>
        <dbReference type="RuleBase" id="RU003767"/>
    </source>
</evidence>
<keyword evidence="6 9" id="KW-0238">DNA-binding</keyword>
<name>A0A1I8MU77_MUSDO</name>
<evidence type="ECO:0000256" key="3">
    <source>
        <dbReference type="ARBA" id="ARBA00010691"/>
    </source>
</evidence>
<dbReference type="eggNOG" id="KOG1756">
    <property type="taxonomic scope" value="Eukaryota"/>
</dbReference>
<organism evidence="11">
    <name type="scientific">Musca domestica</name>
    <name type="common">House fly</name>
    <dbReference type="NCBI Taxonomy" id="7370"/>
    <lineage>
        <taxon>Eukaryota</taxon>
        <taxon>Metazoa</taxon>
        <taxon>Ecdysozoa</taxon>
        <taxon>Arthropoda</taxon>
        <taxon>Hexapoda</taxon>
        <taxon>Insecta</taxon>
        <taxon>Pterygota</taxon>
        <taxon>Neoptera</taxon>
        <taxon>Endopterygota</taxon>
        <taxon>Diptera</taxon>
        <taxon>Brachycera</taxon>
        <taxon>Muscomorpha</taxon>
        <taxon>Muscoidea</taxon>
        <taxon>Muscidae</taxon>
        <taxon>Musca</taxon>
    </lineage>
</organism>
<evidence type="ECO:0000256" key="4">
    <source>
        <dbReference type="ARBA" id="ARBA00022454"/>
    </source>
</evidence>
<protein>
    <recommendedName>
        <fullName evidence="9">Histone H2A</fullName>
    </recommendedName>
</protein>
<evidence type="ECO:0000256" key="5">
    <source>
        <dbReference type="ARBA" id="ARBA00022499"/>
    </source>
</evidence>
<dbReference type="EnsemblMetazoa" id="MDOA008487-RA">
    <property type="protein sequence ID" value="MDOA008487-PA"/>
    <property type="gene ID" value="MDOA008487"/>
</dbReference>
<dbReference type="STRING" id="7370.A0A1I8MU77"/>
<dbReference type="InterPro" id="IPR002119">
    <property type="entry name" value="Histone_H2A"/>
</dbReference>
<dbReference type="VEuPathDB" id="VectorBase:MDOMA2_018965"/>